<dbReference type="AlphaFoldDB" id="A0A660LDG6"/>
<dbReference type="SMART" id="SM00086">
    <property type="entry name" value="PAC"/>
    <property type="match status" value="3"/>
</dbReference>
<feature type="coiled-coil region" evidence="8">
    <location>
        <begin position="486"/>
        <end position="513"/>
    </location>
</feature>
<keyword evidence="7" id="KW-0902">Two-component regulatory system</keyword>
<keyword evidence="4" id="KW-0597">Phosphoprotein</keyword>
<evidence type="ECO:0000256" key="2">
    <source>
        <dbReference type="ARBA" id="ARBA00004236"/>
    </source>
</evidence>
<dbReference type="PRINTS" id="PR00344">
    <property type="entry name" value="BCTRLSENSOR"/>
</dbReference>
<dbReference type="PANTHER" id="PTHR43304">
    <property type="entry name" value="PHYTOCHROME-LIKE PROTEIN CPH1"/>
    <property type="match status" value="1"/>
</dbReference>
<comment type="subcellular location">
    <subcellularLocation>
        <location evidence="2">Cell membrane</location>
    </subcellularLocation>
</comment>
<dbReference type="CDD" id="cd00075">
    <property type="entry name" value="HATPase"/>
    <property type="match status" value="1"/>
</dbReference>
<dbReference type="RefSeq" id="WP_121250913.1">
    <property type="nucleotide sequence ID" value="NZ_RBIL01000001.1"/>
</dbReference>
<evidence type="ECO:0000256" key="4">
    <source>
        <dbReference type="ARBA" id="ARBA00022553"/>
    </source>
</evidence>
<dbReference type="GO" id="GO:0000155">
    <property type="term" value="F:phosphorelay sensor kinase activity"/>
    <property type="evidence" value="ECO:0007669"/>
    <property type="project" value="InterPro"/>
</dbReference>
<dbReference type="InterPro" id="IPR036890">
    <property type="entry name" value="HATPase_C_sf"/>
</dbReference>
<protein>
    <recommendedName>
        <fullName evidence="3">histidine kinase</fullName>
        <ecNumber evidence="3">2.7.13.3</ecNumber>
    </recommendedName>
</protein>
<feature type="domain" description="PAS" evidence="10">
    <location>
        <begin position="10"/>
        <end position="81"/>
    </location>
</feature>
<evidence type="ECO:0000256" key="5">
    <source>
        <dbReference type="ARBA" id="ARBA00022679"/>
    </source>
</evidence>
<feature type="domain" description="PAS" evidence="10">
    <location>
        <begin position="134"/>
        <end position="203"/>
    </location>
</feature>
<dbReference type="InterPro" id="IPR003661">
    <property type="entry name" value="HisK_dim/P_dom"/>
</dbReference>
<feature type="domain" description="PAS" evidence="10">
    <location>
        <begin position="252"/>
        <end position="322"/>
    </location>
</feature>
<sequence length="730" mass="79116">MTDRRTAASETELLAAVIASVSDAVVTTDENAGITYMNAAAEALYGVRCEDVCGQSTIRTFLAEHEQERGRDLARRLYEGETLPRDLQLRMRRADATEFDGELNAFLVRDPDGSVLGLAALVRDVTARVAAEAESQTLRAVLESASEGIICLDDAGVIHFFSPAAERIYGYRADEIIGEPVSVLVAEHRQQFLEAFKARVRAGESVRRMTVARRKDGSHVDVMISAGPMRSPAGAVQGFVVTTLDISERRSTQRLLDLVIEHAPMVVAVKDQHGRYRMFNRIGAESLGLDQHAVVGSTDEELFGSELAARFSDRDEEVMERGEPITYQEDVQVPIGMRHFVTTKFPLRDAAGVVDGIGILAADVTEIRQAESDRARLAALVQSAPDAIIAQDRDGRIATWNPGAEVMFGLSAEEAIGRDGAELIVPAWERERFWADFAEVRSGRTLTKRCTRVRADGSVFPVRVSAAPVRMLDGAWSGTLSMVRDITDLVAAEAELEARAAQLERSNADLERFAYAASHDLQEPLQSIKLSAGAVIDAAAERLDEDERELLTHIDTAASRLSGQIRGLLQVARVALGEAPEERVPVEAAVQDALDALRAAAHNAGARIDVHRPLPDALVPRAELALVLQNLIANAIKYAREGEPPRITVSGMVGDDALELRVVDDGIGLSDADRARVFDLFERAQPDVPGTGLGLATAQRIIERHGGTITASSAGPGQGSEFTVWLPLKP</sequence>
<keyword evidence="13" id="KW-1185">Reference proteome</keyword>
<dbReference type="InterPro" id="IPR000014">
    <property type="entry name" value="PAS"/>
</dbReference>
<dbReference type="PROSITE" id="PS50109">
    <property type="entry name" value="HIS_KIN"/>
    <property type="match status" value="1"/>
</dbReference>
<evidence type="ECO:0000313" key="13">
    <source>
        <dbReference type="Proteomes" id="UP000278962"/>
    </source>
</evidence>
<feature type="domain" description="PAC" evidence="11">
    <location>
        <begin position="444"/>
        <end position="498"/>
    </location>
</feature>
<evidence type="ECO:0000259" key="10">
    <source>
        <dbReference type="PROSITE" id="PS50112"/>
    </source>
</evidence>
<dbReference type="InterPro" id="IPR000700">
    <property type="entry name" value="PAS-assoc_C"/>
</dbReference>
<proteinExistence type="predicted"/>
<dbReference type="GO" id="GO:0005886">
    <property type="term" value="C:plasma membrane"/>
    <property type="evidence" value="ECO:0007669"/>
    <property type="project" value="UniProtKB-SubCell"/>
</dbReference>
<dbReference type="Gene3D" id="3.30.450.20">
    <property type="entry name" value="PAS domain"/>
    <property type="match status" value="4"/>
</dbReference>
<dbReference type="Gene3D" id="1.10.287.130">
    <property type="match status" value="1"/>
</dbReference>
<dbReference type="SUPFAM" id="SSF55874">
    <property type="entry name" value="ATPase domain of HSP90 chaperone/DNA topoisomerase II/histidine kinase"/>
    <property type="match status" value="1"/>
</dbReference>
<dbReference type="PANTHER" id="PTHR43304:SF1">
    <property type="entry name" value="PAC DOMAIN-CONTAINING PROTEIN"/>
    <property type="match status" value="1"/>
</dbReference>
<organism evidence="12 13">
    <name type="scientific">Solirubrobacter pauli</name>
    <dbReference type="NCBI Taxonomy" id="166793"/>
    <lineage>
        <taxon>Bacteria</taxon>
        <taxon>Bacillati</taxon>
        <taxon>Actinomycetota</taxon>
        <taxon>Thermoleophilia</taxon>
        <taxon>Solirubrobacterales</taxon>
        <taxon>Solirubrobacteraceae</taxon>
        <taxon>Solirubrobacter</taxon>
    </lineage>
</organism>
<feature type="domain" description="PAC" evidence="11">
    <location>
        <begin position="205"/>
        <end position="258"/>
    </location>
</feature>
<dbReference type="InterPro" id="IPR036097">
    <property type="entry name" value="HisK_dim/P_sf"/>
</dbReference>
<dbReference type="InterPro" id="IPR052162">
    <property type="entry name" value="Sensor_kinase/Photoreceptor"/>
</dbReference>
<accession>A0A660LDG6</accession>
<keyword evidence="6" id="KW-0418">Kinase</keyword>
<dbReference type="InterPro" id="IPR001610">
    <property type="entry name" value="PAC"/>
</dbReference>
<dbReference type="Gene3D" id="3.30.565.10">
    <property type="entry name" value="Histidine kinase-like ATPase, C-terminal domain"/>
    <property type="match status" value="1"/>
</dbReference>
<dbReference type="InterPro" id="IPR013656">
    <property type="entry name" value="PAS_4"/>
</dbReference>
<evidence type="ECO:0000259" key="9">
    <source>
        <dbReference type="PROSITE" id="PS50109"/>
    </source>
</evidence>
<dbReference type="CDD" id="cd00082">
    <property type="entry name" value="HisKA"/>
    <property type="match status" value="1"/>
</dbReference>
<evidence type="ECO:0000256" key="7">
    <source>
        <dbReference type="ARBA" id="ARBA00023012"/>
    </source>
</evidence>
<dbReference type="InterPro" id="IPR003594">
    <property type="entry name" value="HATPase_dom"/>
</dbReference>
<dbReference type="InterPro" id="IPR005467">
    <property type="entry name" value="His_kinase_dom"/>
</dbReference>
<keyword evidence="8" id="KW-0175">Coiled coil</keyword>
<dbReference type="SMART" id="SM00091">
    <property type="entry name" value="PAS"/>
    <property type="match status" value="4"/>
</dbReference>
<evidence type="ECO:0000313" key="12">
    <source>
        <dbReference type="EMBL" id="RKQ93097.1"/>
    </source>
</evidence>
<evidence type="ECO:0000256" key="8">
    <source>
        <dbReference type="SAM" id="Coils"/>
    </source>
</evidence>
<feature type="domain" description="PAC" evidence="11">
    <location>
        <begin position="85"/>
        <end position="137"/>
    </location>
</feature>
<dbReference type="InterPro" id="IPR013767">
    <property type="entry name" value="PAS_fold"/>
</dbReference>
<comment type="caution">
    <text evidence="12">The sequence shown here is derived from an EMBL/GenBank/DDBJ whole genome shotgun (WGS) entry which is preliminary data.</text>
</comment>
<dbReference type="PROSITE" id="PS50113">
    <property type="entry name" value="PAC"/>
    <property type="match status" value="3"/>
</dbReference>
<dbReference type="Pfam" id="PF00512">
    <property type="entry name" value="HisKA"/>
    <property type="match status" value="1"/>
</dbReference>
<comment type="catalytic activity">
    <reaction evidence="1">
        <text>ATP + protein L-histidine = ADP + protein N-phospho-L-histidine.</text>
        <dbReference type="EC" id="2.7.13.3"/>
    </reaction>
</comment>
<dbReference type="Pfam" id="PF08448">
    <property type="entry name" value="PAS_4"/>
    <property type="match status" value="1"/>
</dbReference>
<dbReference type="InterPro" id="IPR035965">
    <property type="entry name" value="PAS-like_dom_sf"/>
</dbReference>
<dbReference type="SUPFAM" id="SSF47384">
    <property type="entry name" value="Homodimeric domain of signal transducing histidine kinase"/>
    <property type="match status" value="1"/>
</dbReference>
<name>A0A660LDG6_9ACTN</name>
<dbReference type="EC" id="2.7.13.3" evidence="3"/>
<dbReference type="Pfam" id="PF00989">
    <property type="entry name" value="PAS"/>
    <property type="match status" value="3"/>
</dbReference>
<dbReference type="SUPFAM" id="SSF55785">
    <property type="entry name" value="PYP-like sensor domain (PAS domain)"/>
    <property type="match status" value="4"/>
</dbReference>
<dbReference type="CDD" id="cd00130">
    <property type="entry name" value="PAS"/>
    <property type="match status" value="3"/>
</dbReference>
<dbReference type="OrthoDB" id="9764154at2"/>
<gene>
    <name evidence="12" type="ORF">C8N24_2957</name>
</gene>
<keyword evidence="5" id="KW-0808">Transferase</keyword>
<dbReference type="SMART" id="SM00388">
    <property type="entry name" value="HisKA"/>
    <property type="match status" value="1"/>
</dbReference>
<feature type="domain" description="Histidine kinase" evidence="9">
    <location>
        <begin position="516"/>
        <end position="730"/>
    </location>
</feature>
<dbReference type="Proteomes" id="UP000278962">
    <property type="component" value="Unassembled WGS sequence"/>
</dbReference>
<evidence type="ECO:0000256" key="6">
    <source>
        <dbReference type="ARBA" id="ARBA00022777"/>
    </source>
</evidence>
<evidence type="ECO:0000259" key="11">
    <source>
        <dbReference type="PROSITE" id="PS50113"/>
    </source>
</evidence>
<dbReference type="NCBIfam" id="TIGR00229">
    <property type="entry name" value="sensory_box"/>
    <property type="match status" value="4"/>
</dbReference>
<dbReference type="SMART" id="SM00387">
    <property type="entry name" value="HATPase_c"/>
    <property type="match status" value="1"/>
</dbReference>
<reference evidence="12 13" key="1">
    <citation type="submission" date="2018-10" db="EMBL/GenBank/DDBJ databases">
        <title>Genomic Encyclopedia of Archaeal and Bacterial Type Strains, Phase II (KMG-II): from individual species to whole genera.</title>
        <authorList>
            <person name="Goeker M."/>
        </authorList>
    </citation>
    <scope>NUCLEOTIDE SEQUENCE [LARGE SCALE GENOMIC DNA]</scope>
    <source>
        <strain evidence="12 13">DSM 14954</strain>
    </source>
</reference>
<dbReference type="GO" id="GO:0006355">
    <property type="term" value="P:regulation of DNA-templated transcription"/>
    <property type="evidence" value="ECO:0007669"/>
    <property type="project" value="InterPro"/>
</dbReference>
<dbReference type="PROSITE" id="PS50112">
    <property type="entry name" value="PAS"/>
    <property type="match status" value="4"/>
</dbReference>
<dbReference type="InterPro" id="IPR004358">
    <property type="entry name" value="Sig_transdc_His_kin-like_C"/>
</dbReference>
<evidence type="ECO:0000256" key="3">
    <source>
        <dbReference type="ARBA" id="ARBA00012438"/>
    </source>
</evidence>
<dbReference type="Pfam" id="PF02518">
    <property type="entry name" value="HATPase_c"/>
    <property type="match status" value="1"/>
</dbReference>
<dbReference type="EMBL" id="RBIL01000001">
    <property type="protein sequence ID" value="RKQ93097.1"/>
    <property type="molecule type" value="Genomic_DNA"/>
</dbReference>
<evidence type="ECO:0000256" key="1">
    <source>
        <dbReference type="ARBA" id="ARBA00000085"/>
    </source>
</evidence>
<feature type="domain" description="PAS" evidence="10">
    <location>
        <begin position="373"/>
        <end position="426"/>
    </location>
</feature>